<sequence>MKVPTTVAKAVTRLWEAAMHDQDPESDFTVVIKPLEHAAGVVVGRPPQQ</sequence>
<dbReference type="Proteomes" id="UP000595446">
    <property type="component" value="Chromosome"/>
</dbReference>
<keyword evidence="2" id="KW-1185">Reference proteome</keyword>
<protein>
    <submittedName>
        <fullName evidence="1">Uncharacterized protein</fullName>
    </submittedName>
</protein>
<dbReference type="EMBL" id="AP024237">
    <property type="protein sequence ID" value="BCO34458.1"/>
    <property type="molecule type" value="Genomic_DNA"/>
</dbReference>
<proteinExistence type="predicted"/>
<name>A0A7R7TSV2_9MYCO</name>
<gene>
    <name evidence="1" type="ORF">MHEC_08910</name>
</gene>
<accession>A0A7R7TSV2</accession>
<evidence type="ECO:0000313" key="1">
    <source>
        <dbReference type="EMBL" id="BCO34458.1"/>
    </source>
</evidence>
<dbReference type="AlphaFoldDB" id="A0A7R7TSV2"/>
<reference evidence="1 2" key="1">
    <citation type="submission" date="2020-12" db="EMBL/GenBank/DDBJ databases">
        <title>Complete genome sequence of Mycobacterium heckeshornense JCM 15655T, closely related to a pathogenic non-tuberculous mycobacterial species Mycobacterium xenopi.</title>
        <authorList>
            <person name="Yoshida M."/>
            <person name="Fukano H."/>
            <person name="Asakura T."/>
            <person name="Suzuki M."/>
            <person name="Hoshino Y."/>
        </authorList>
    </citation>
    <scope>NUCLEOTIDE SEQUENCE [LARGE SCALE GENOMIC DNA]</scope>
    <source>
        <strain evidence="1 2">JCM 15655</strain>
    </source>
</reference>
<evidence type="ECO:0000313" key="2">
    <source>
        <dbReference type="Proteomes" id="UP000595446"/>
    </source>
</evidence>
<organism evidence="1 2">
    <name type="scientific">Mycobacterium heckeshornense</name>
    <dbReference type="NCBI Taxonomy" id="110505"/>
    <lineage>
        <taxon>Bacteria</taxon>
        <taxon>Bacillati</taxon>
        <taxon>Actinomycetota</taxon>
        <taxon>Actinomycetes</taxon>
        <taxon>Mycobacteriales</taxon>
        <taxon>Mycobacteriaceae</taxon>
        <taxon>Mycobacterium</taxon>
    </lineage>
</organism>